<evidence type="ECO:0000313" key="6">
    <source>
        <dbReference type="Proteomes" id="UP000001593"/>
    </source>
</evidence>
<dbReference type="Pfam" id="PF00149">
    <property type="entry name" value="Metallophos"/>
    <property type="match status" value="1"/>
</dbReference>
<dbReference type="Gene3D" id="3.60.21.10">
    <property type="match status" value="1"/>
</dbReference>
<dbReference type="PhylomeDB" id="A7RJ59"/>
<evidence type="ECO:0000256" key="1">
    <source>
        <dbReference type="SAM" id="Phobius"/>
    </source>
</evidence>
<feature type="transmembrane region" description="Helical" evidence="1">
    <location>
        <begin position="418"/>
        <end position="436"/>
    </location>
</feature>
<keyword evidence="1" id="KW-0472">Membrane</keyword>
<dbReference type="GO" id="GO:0016787">
    <property type="term" value="F:hydrolase activity"/>
    <property type="evidence" value="ECO:0007669"/>
    <property type="project" value="InterPro"/>
</dbReference>
<dbReference type="InterPro" id="IPR056229">
    <property type="entry name" value="Ig_TMM62"/>
</dbReference>
<feature type="non-terminal residue" evidence="5">
    <location>
        <position position="605"/>
    </location>
</feature>
<dbReference type="InterPro" id="IPR004843">
    <property type="entry name" value="Calcineurin-like_PHP"/>
</dbReference>
<dbReference type="InterPro" id="IPR029052">
    <property type="entry name" value="Metallo-depent_PP-like"/>
</dbReference>
<evidence type="ECO:0000259" key="4">
    <source>
        <dbReference type="Pfam" id="PF24394"/>
    </source>
</evidence>
<feature type="transmembrane region" description="Helical" evidence="1">
    <location>
        <begin position="503"/>
        <end position="527"/>
    </location>
</feature>
<organism evidence="5 6">
    <name type="scientific">Nematostella vectensis</name>
    <name type="common">Starlet sea anemone</name>
    <dbReference type="NCBI Taxonomy" id="45351"/>
    <lineage>
        <taxon>Eukaryota</taxon>
        <taxon>Metazoa</taxon>
        <taxon>Cnidaria</taxon>
        <taxon>Anthozoa</taxon>
        <taxon>Hexacorallia</taxon>
        <taxon>Actiniaria</taxon>
        <taxon>Edwardsiidae</taxon>
        <taxon>Nematostella</taxon>
    </lineage>
</organism>
<dbReference type="EMBL" id="DS469513">
    <property type="protein sequence ID" value="EDO48624.1"/>
    <property type="molecule type" value="Genomic_DNA"/>
</dbReference>
<sequence>VIAVLLDYYAGQGVNKTLHPRNFEPPYPGDRMDNLFWFVQISDLHISKFRDQQRVKDLEEFCSRYIDVIKPVFVLATGDLTDAKEPDLLGSQQYPEEWETYYGILQNSGVTHKTKWLDIRGNHDAFDVPSLKSSKNYFRSYSSSGPDPSRGVASYQVMHRTTFGLYAFNALDMTLHHGTRRPFNFFGHVEEDRVKKMEEFAERSLTANMSIWFGHYTFSTLTRPSLRKLLRNGAVYMCGHLHTLGEVVPKMHAVHPQGHLELELGDWLGPRNYRIAAIDHDLFSFVDVRINTWPIILITNPKDAHYLMPAFEPVGRINMSTHIRMLIFSLDDITSVSVMLDGEFISSEVLHVQGPLFVAKWSPDLYSSGVHTMNVTATDSQGRVNSRVQLFSVDGTRPLLKLLPAFILLTDFCTLGRVVFYLTVLFVVFGLCLFRIANIGNYTGMTRYISTRINALFYPLFCYGVYMIIGPWFIGELIRGHVGSMFVFGIYVEGHWIPGTLTFYYGIVQLLSFNFPITLCLASYLSCPQSPVQAMHRPHILTSHISCQPWCRCVIHVVYLAIIAWQASSCVVIWRAYGAMACLLSPVKLWSLPLAGYLWWKANSQ</sequence>
<dbReference type="HOGENOM" id="CLU_021197_2_0_1"/>
<keyword evidence="6" id="KW-1185">Reference proteome</keyword>
<evidence type="ECO:0008006" key="7">
    <source>
        <dbReference type="Google" id="ProtNLM"/>
    </source>
</evidence>
<dbReference type="Proteomes" id="UP000001593">
    <property type="component" value="Unassembled WGS sequence"/>
</dbReference>
<feature type="transmembrane region" description="Helical" evidence="1">
    <location>
        <begin position="456"/>
        <end position="474"/>
    </location>
</feature>
<dbReference type="Pfam" id="PF24394">
    <property type="entry name" value="TMEM62_C"/>
    <property type="match status" value="1"/>
</dbReference>
<reference evidence="5 6" key="1">
    <citation type="journal article" date="2007" name="Science">
        <title>Sea anemone genome reveals ancestral eumetazoan gene repertoire and genomic organization.</title>
        <authorList>
            <person name="Putnam N.H."/>
            <person name="Srivastava M."/>
            <person name="Hellsten U."/>
            <person name="Dirks B."/>
            <person name="Chapman J."/>
            <person name="Salamov A."/>
            <person name="Terry A."/>
            <person name="Shapiro H."/>
            <person name="Lindquist E."/>
            <person name="Kapitonov V.V."/>
            <person name="Jurka J."/>
            <person name="Genikhovich G."/>
            <person name="Grigoriev I.V."/>
            <person name="Lucas S.M."/>
            <person name="Steele R.E."/>
            <person name="Finnerty J.R."/>
            <person name="Technau U."/>
            <person name="Martindale M.Q."/>
            <person name="Rokhsar D.S."/>
        </authorList>
    </citation>
    <scope>NUCLEOTIDE SEQUENCE [LARGE SCALE GENOMIC DNA]</scope>
    <source>
        <strain evidence="6">CH2 X CH6</strain>
    </source>
</reference>
<accession>A7RJ59</accession>
<proteinExistence type="predicted"/>
<dbReference type="eggNOG" id="ENOG502QTBN">
    <property type="taxonomic scope" value="Eukaryota"/>
</dbReference>
<name>A7RJ59_NEMVE</name>
<dbReference type="PANTHER" id="PTHR14795:SF0">
    <property type="entry name" value="TRANSMEMBRANE PROTEIN 62"/>
    <property type="match status" value="1"/>
</dbReference>
<dbReference type="InParanoid" id="A7RJ59"/>
<dbReference type="CDD" id="cd07401">
    <property type="entry name" value="MPP_TMEM62_N"/>
    <property type="match status" value="1"/>
</dbReference>
<dbReference type="PANTHER" id="PTHR14795">
    <property type="entry name" value="HELICASE RELATED"/>
    <property type="match status" value="1"/>
</dbReference>
<evidence type="ECO:0000313" key="5">
    <source>
        <dbReference type="EMBL" id="EDO48624.1"/>
    </source>
</evidence>
<dbReference type="InterPro" id="IPR056230">
    <property type="entry name" value="TMEM62_C"/>
</dbReference>
<feature type="domain" description="TMEM62 C-terminal" evidence="4">
    <location>
        <begin position="446"/>
        <end position="585"/>
    </location>
</feature>
<dbReference type="Pfam" id="PF24384">
    <property type="entry name" value="Ig_TMM62"/>
    <property type="match status" value="1"/>
</dbReference>
<feature type="transmembrane region" description="Helical" evidence="1">
    <location>
        <begin position="553"/>
        <end position="577"/>
    </location>
</feature>
<protein>
    <recommendedName>
        <fullName evidence="7">Transmembrane protein 62</fullName>
    </recommendedName>
</protein>
<gene>
    <name evidence="5" type="ORF">NEMVEDRAFT_v1g83090</name>
</gene>
<feature type="domain" description="TMEM62 Ig-like" evidence="3">
    <location>
        <begin position="292"/>
        <end position="396"/>
    </location>
</feature>
<dbReference type="InterPro" id="IPR041871">
    <property type="entry name" value="MPP_TMEM62"/>
</dbReference>
<feature type="domain" description="Calcineurin-like phosphoesterase" evidence="2">
    <location>
        <begin position="37"/>
        <end position="243"/>
    </location>
</feature>
<dbReference type="AlphaFoldDB" id="A7RJ59"/>
<dbReference type="OMA" id="VEWQTYH"/>
<evidence type="ECO:0000259" key="2">
    <source>
        <dbReference type="Pfam" id="PF00149"/>
    </source>
</evidence>
<dbReference type="SUPFAM" id="SSF56300">
    <property type="entry name" value="Metallo-dependent phosphatases"/>
    <property type="match status" value="1"/>
</dbReference>
<keyword evidence="1" id="KW-0812">Transmembrane</keyword>
<keyword evidence="1" id="KW-1133">Transmembrane helix</keyword>
<evidence type="ECO:0000259" key="3">
    <source>
        <dbReference type="Pfam" id="PF24384"/>
    </source>
</evidence>